<feature type="domain" description="DUF4220" evidence="2">
    <location>
        <begin position="52"/>
        <end position="385"/>
    </location>
</feature>
<evidence type="ECO:0000256" key="1">
    <source>
        <dbReference type="SAM" id="Phobius"/>
    </source>
</evidence>
<keyword evidence="1" id="KW-0472">Membrane</keyword>
<feature type="transmembrane region" description="Helical" evidence="1">
    <location>
        <begin position="269"/>
        <end position="291"/>
    </location>
</feature>
<dbReference type="EMBL" id="CM008052">
    <property type="protein sequence ID" value="PVH34764.1"/>
    <property type="molecule type" value="Genomic_DNA"/>
</dbReference>
<dbReference type="Proteomes" id="UP000243499">
    <property type="component" value="Chromosome 7"/>
</dbReference>
<dbReference type="AlphaFoldDB" id="A0A2T8IAR3"/>
<dbReference type="InterPro" id="IPR025315">
    <property type="entry name" value="DUF4220"/>
</dbReference>
<evidence type="ECO:0000259" key="2">
    <source>
        <dbReference type="Pfam" id="PF13968"/>
    </source>
</evidence>
<dbReference type="Gramene" id="PVH34764">
    <property type="protein sequence ID" value="PVH34764"/>
    <property type="gene ID" value="PAHAL_7G024900"/>
</dbReference>
<keyword evidence="1" id="KW-1133">Transmembrane helix</keyword>
<feature type="transmembrane region" description="Helical" evidence="1">
    <location>
        <begin position="87"/>
        <end position="107"/>
    </location>
</feature>
<feature type="transmembrane region" description="Helical" evidence="1">
    <location>
        <begin position="145"/>
        <end position="169"/>
    </location>
</feature>
<dbReference type="PANTHER" id="PTHR31325">
    <property type="entry name" value="OS01G0798800 PROTEIN-RELATED"/>
    <property type="match status" value="1"/>
</dbReference>
<dbReference type="Pfam" id="PF13968">
    <property type="entry name" value="DUF4220"/>
    <property type="match status" value="1"/>
</dbReference>
<accession>A0A2T8IAR3</accession>
<organism evidence="3">
    <name type="scientific">Panicum hallii</name>
    <dbReference type="NCBI Taxonomy" id="206008"/>
    <lineage>
        <taxon>Eukaryota</taxon>
        <taxon>Viridiplantae</taxon>
        <taxon>Streptophyta</taxon>
        <taxon>Embryophyta</taxon>
        <taxon>Tracheophyta</taxon>
        <taxon>Spermatophyta</taxon>
        <taxon>Magnoliopsida</taxon>
        <taxon>Liliopsida</taxon>
        <taxon>Poales</taxon>
        <taxon>Poaceae</taxon>
        <taxon>PACMAD clade</taxon>
        <taxon>Panicoideae</taxon>
        <taxon>Panicodae</taxon>
        <taxon>Paniceae</taxon>
        <taxon>Panicinae</taxon>
        <taxon>Panicum</taxon>
        <taxon>Panicum sect. Panicum</taxon>
    </lineage>
</organism>
<gene>
    <name evidence="3" type="ORF">PAHAL_7G024900</name>
</gene>
<sequence>MEETWLTRAVDFWNEWAIRIAASVSLAALVLLMLLAETRRRSVRPGLTFSLWLVYQILHFAGSYALGHLSLDATGETEAANHEQVLIAFWAPFLLLHLGGPDNVGAYSLDDDKLSWRNFVGAVTKALGAVYIVYTKIFLADSSGLLSLASIIMIIIGLFRFIEMAIALLRSLSKKAWDSSNKKQAPSTVDLPCRGNEDARKIAQGQWQYCGCRALFDSSVEMNSTDLETSKKIFNLAWKEMCKVVEVEASLMYDMLYTKASVVYTTGGYILRLIAPLATSTAIVLFCLYPKDTVELPDLVVTYIVLGASLVLDVVWLVMALSSTWTYVFLAARSGTWLHHKVLCGGWWCGFRRFAMCLHPCRLLGEDPTRYKMWSDTIGRFNMLQECTRTPGLTERLCRWLATNLGLEDASNEYRIWKCLSQLPQDVKGLVFERIKERLSGSKTYFMKDIRAFWGQEAVKRRNNIFDGLMLPYFGHEFQEDILLWHIATTIYLCSGNQPQLISGANAAETQRNHVKAIEMLSEYLMFLVMLRPHMVPDPSLRRLCDVTIQALKEEYVKKDKENNPCCAARKQKLAEILHSREKSKSLMNSDANRRLVSDAARLAIALQEVKAKKVKDVVELIFDVWVDKLLYASASARPAAAPIAGYARALASRRPRHTAAAATHCAAACLLPVYAKPACDPLLRRPISIPSPRPRSLRLVPEHPGRH</sequence>
<feature type="transmembrane region" description="Helical" evidence="1">
    <location>
        <begin position="16"/>
        <end position="35"/>
    </location>
</feature>
<protein>
    <recommendedName>
        <fullName evidence="2">DUF4220 domain-containing protein</fullName>
    </recommendedName>
</protein>
<feature type="transmembrane region" description="Helical" evidence="1">
    <location>
        <begin position="119"/>
        <end position="139"/>
    </location>
</feature>
<reference evidence="3" key="1">
    <citation type="submission" date="2018-04" db="EMBL/GenBank/DDBJ databases">
        <title>WGS assembly of Panicum hallii.</title>
        <authorList>
            <person name="Lovell J."/>
            <person name="Jenkins J."/>
            <person name="Lowry D."/>
            <person name="Mamidi S."/>
            <person name="Sreedasyam A."/>
            <person name="Weng X."/>
            <person name="Barry K."/>
            <person name="Bonette J."/>
            <person name="Campitelli B."/>
            <person name="Daum C."/>
            <person name="Gordon S."/>
            <person name="Gould B."/>
            <person name="Lipzen A."/>
            <person name="Macqueen A."/>
            <person name="Palacio-Mejia J."/>
            <person name="Plott C."/>
            <person name="Shakirov E."/>
            <person name="Shu S."/>
            <person name="Yoshinaga Y."/>
            <person name="Zane M."/>
            <person name="Rokhsar D."/>
            <person name="Grimwood J."/>
            <person name="Schmutz J."/>
            <person name="Juenger T."/>
        </authorList>
    </citation>
    <scope>NUCLEOTIDE SEQUENCE [LARGE SCALE GENOMIC DNA]</scope>
    <source>
        <strain evidence="3">FIL2</strain>
    </source>
</reference>
<keyword evidence="1" id="KW-0812">Transmembrane</keyword>
<proteinExistence type="predicted"/>
<evidence type="ECO:0000313" key="3">
    <source>
        <dbReference type="EMBL" id="PVH34764.1"/>
    </source>
</evidence>
<feature type="transmembrane region" description="Helical" evidence="1">
    <location>
        <begin position="47"/>
        <end position="67"/>
    </location>
</feature>
<feature type="transmembrane region" description="Helical" evidence="1">
    <location>
        <begin position="303"/>
        <end position="330"/>
    </location>
</feature>
<name>A0A2T8IAR3_9POAL</name>